<gene>
    <name evidence="4" type="primary">ppcA</name>
    <name evidence="6" type="ordered locus">Pogu_1318</name>
</gene>
<keyword evidence="1 4" id="KW-0460">Magnesium</keyword>
<dbReference type="HAMAP" id="MF_01904">
    <property type="entry name" value="PEPcase_type2"/>
    <property type="match status" value="1"/>
</dbReference>
<comment type="similarity">
    <text evidence="4">Belongs to the PEPCase type 2 family.</text>
</comment>
<dbReference type="AlphaFoldDB" id="H6QAE4"/>
<dbReference type="EC" id="4.1.1.31" evidence="4 5"/>
<evidence type="ECO:0000256" key="4">
    <source>
        <dbReference type="HAMAP-Rule" id="MF_01904"/>
    </source>
</evidence>
<dbReference type="Proteomes" id="UP000009062">
    <property type="component" value="Chromosome"/>
</dbReference>
<comment type="function">
    <text evidence="4">Catalyzes the irreversible beta-carboxylation of phosphoenolpyruvate (PEP) to form oxaloacetate (OAA), a four-carbon dicarboxylic acid source for the tricarboxylic acid cycle.</text>
</comment>
<keyword evidence="3 4" id="KW-0120">Carbon dioxide fixation</keyword>
<accession>H6QAE4</accession>
<dbReference type="InterPro" id="IPR007566">
    <property type="entry name" value="PEP_COase_arc-type"/>
</dbReference>
<name>H6QAE4_PYROT</name>
<dbReference type="SUPFAM" id="SSF51621">
    <property type="entry name" value="Phosphoenolpyruvate/pyruvate domain"/>
    <property type="match status" value="1"/>
</dbReference>
<dbReference type="KEGG" id="pog:Pogu_1318"/>
<dbReference type="STRING" id="698757.Pogu_1318"/>
<dbReference type="GO" id="GO:0008964">
    <property type="term" value="F:phosphoenolpyruvate carboxylase activity"/>
    <property type="evidence" value="ECO:0007669"/>
    <property type="project" value="UniProtKB-UniRule"/>
</dbReference>
<keyword evidence="7" id="KW-1185">Reference proteome</keyword>
<dbReference type="GO" id="GO:0006099">
    <property type="term" value="P:tricarboxylic acid cycle"/>
    <property type="evidence" value="ECO:0007669"/>
    <property type="project" value="InterPro"/>
</dbReference>
<reference evidence="6 7" key="1">
    <citation type="journal article" date="2012" name="Stand. Genomic Sci.">
        <title>Complete genome sequence of Pyrobaculum oguniense.</title>
        <authorList>
            <person name="Bernick D.L."/>
            <person name="Karplus K."/>
            <person name="Lui L.M."/>
            <person name="Coker J.K."/>
            <person name="Murphy J.N."/>
            <person name="Chan P.P."/>
            <person name="Cozen A.E."/>
            <person name="Lowe T.M."/>
        </authorList>
    </citation>
    <scope>NUCLEOTIDE SEQUENCE [LARGE SCALE GENOMIC DNA]</scope>
    <source>
        <strain evidence="6 7">TE7</strain>
    </source>
</reference>
<dbReference type="GO" id="GO:0015977">
    <property type="term" value="P:carbon fixation"/>
    <property type="evidence" value="ECO:0007669"/>
    <property type="project" value="UniProtKB-UniRule"/>
</dbReference>
<evidence type="ECO:0000313" key="6">
    <source>
        <dbReference type="EMBL" id="AFA39345.1"/>
    </source>
</evidence>
<protein>
    <recommendedName>
        <fullName evidence="4 5">Phosphoenolpyruvate carboxylase</fullName>
        <shortName evidence="4">PEPC</shortName>
        <shortName evidence="4">PEPCase</shortName>
        <ecNumber evidence="4 5">4.1.1.31</ecNumber>
    </recommendedName>
</protein>
<comment type="catalytic activity">
    <reaction evidence="4">
        <text>oxaloacetate + phosphate = phosphoenolpyruvate + hydrogencarbonate</text>
        <dbReference type="Rhea" id="RHEA:28370"/>
        <dbReference type="ChEBI" id="CHEBI:16452"/>
        <dbReference type="ChEBI" id="CHEBI:17544"/>
        <dbReference type="ChEBI" id="CHEBI:43474"/>
        <dbReference type="ChEBI" id="CHEBI:58702"/>
        <dbReference type="EC" id="4.1.1.31"/>
    </reaction>
</comment>
<organism evidence="6 7">
    <name type="scientific">Pyrobaculum oguniense (strain DSM 13380 / JCM 10595 / TE7)</name>
    <dbReference type="NCBI Taxonomy" id="698757"/>
    <lineage>
        <taxon>Archaea</taxon>
        <taxon>Thermoproteota</taxon>
        <taxon>Thermoprotei</taxon>
        <taxon>Thermoproteales</taxon>
        <taxon>Thermoproteaceae</taxon>
        <taxon>Pyrobaculum</taxon>
    </lineage>
</organism>
<dbReference type="PIRSF" id="PIRSF006677">
    <property type="entry name" value="UCP006677"/>
    <property type="match status" value="1"/>
</dbReference>
<evidence type="ECO:0000313" key="7">
    <source>
        <dbReference type="Proteomes" id="UP000009062"/>
    </source>
</evidence>
<dbReference type="GO" id="GO:0006107">
    <property type="term" value="P:oxaloacetate metabolic process"/>
    <property type="evidence" value="ECO:0007669"/>
    <property type="project" value="UniProtKB-UniRule"/>
</dbReference>
<comment type="cofactor">
    <cofactor evidence="4">
        <name>Mg(2+)</name>
        <dbReference type="ChEBI" id="CHEBI:18420"/>
    </cofactor>
</comment>
<comment type="subunit">
    <text evidence="4">Homotetramer.</text>
</comment>
<dbReference type="InterPro" id="IPR015813">
    <property type="entry name" value="Pyrv/PenolPyrv_kinase-like_dom"/>
</dbReference>
<dbReference type="NCBIfam" id="TIGR02751">
    <property type="entry name" value="PEPCase_arch"/>
    <property type="match status" value="1"/>
</dbReference>
<dbReference type="EMBL" id="CP003316">
    <property type="protein sequence ID" value="AFA39345.1"/>
    <property type="molecule type" value="Genomic_DNA"/>
</dbReference>
<evidence type="ECO:0000256" key="3">
    <source>
        <dbReference type="ARBA" id="ARBA00023300"/>
    </source>
</evidence>
<dbReference type="GO" id="GO:0000287">
    <property type="term" value="F:magnesium ion binding"/>
    <property type="evidence" value="ECO:0007669"/>
    <property type="project" value="UniProtKB-UniRule"/>
</dbReference>
<dbReference type="HOGENOM" id="CLU_517433_0_0_2"/>
<dbReference type="Pfam" id="PF14010">
    <property type="entry name" value="PEPcase_2"/>
    <property type="match status" value="1"/>
</dbReference>
<evidence type="ECO:0000256" key="1">
    <source>
        <dbReference type="ARBA" id="ARBA00022842"/>
    </source>
</evidence>
<proteinExistence type="inferred from homology"/>
<evidence type="ECO:0000256" key="2">
    <source>
        <dbReference type="ARBA" id="ARBA00023239"/>
    </source>
</evidence>
<evidence type="ECO:0000256" key="5">
    <source>
        <dbReference type="NCBIfam" id="TIGR02751"/>
    </source>
</evidence>
<dbReference type="eggNOG" id="arCOG04435">
    <property type="taxonomic scope" value="Archaea"/>
</dbReference>
<sequence>MQLPRLMCTQHPDTTVKITASEEVDEAIVAYTAYGCDEVMVDYEGKMTPYGQPKEIVMKAIRGGIPLGDRFFITVRMPNPKLEEFDRAMLSLEAAFLANYFSRKYADVQAVRWVILPMVEDLDTVMLVRKMLKRKAEVYKSETGIDVGDIEVVPLIEDAFVQTKAKAIVGEVFKGEEAREVRVFLGKSDSAVKHGHLASALAILYAMSKLKEFEVESGIRVRLILGMGSPPFRGAINNPRLVHLEVVQYAGYYTATIQSAVRYDTSLDEYIKVRESIINACCGVRSSVSDEVLPLIQEASSKYRSQVLKHVDKVVEVARLVPSTRDRVSWKEYGRSLLDGERVVHMPRAIVYTSTWYAVGFPPTLIDAPFLLELAKSGRLDAVFNLLPAYRRELEYDYEFFDPQTARRYLGEELVNAAVELADYLGVEARPSPTYAALLRMPRSEPNIIALSKYRKFLG</sequence>
<keyword evidence="2 4" id="KW-0456">Lyase</keyword>